<reference evidence="8" key="1">
    <citation type="journal article" date="2022" name="G3 (Bethesda)">
        <title>High quality genome of the basidiomycete yeast Dioszegia hungarica PDD-24b-2 isolated from cloud water.</title>
        <authorList>
            <person name="Jarrige D."/>
            <person name="Haridas S."/>
            <person name="Bleykasten-Grosshans C."/>
            <person name="Joly M."/>
            <person name="Nadalig T."/>
            <person name="Sancelme M."/>
            <person name="Vuilleumier S."/>
            <person name="Grigoriev I.V."/>
            <person name="Amato P."/>
            <person name="Bringel F."/>
        </authorList>
    </citation>
    <scope>NUCLEOTIDE SEQUENCE</scope>
    <source>
        <strain evidence="8">PDD-24b-2</strain>
    </source>
</reference>
<feature type="domain" description="Zn(2)-C6 fungal-type" evidence="7">
    <location>
        <begin position="29"/>
        <end position="73"/>
    </location>
</feature>
<dbReference type="Gene3D" id="4.10.240.10">
    <property type="entry name" value="Zn(2)-C6 fungal-type DNA-binding domain"/>
    <property type="match status" value="1"/>
</dbReference>
<dbReference type="AlphaFoldDB" id="A0AA38H7U3"/>
<dbReference type="SMART" id="SM00066">
    <property type="entry name" value="GAL4"/>
    <property type="match status" value="1"/>
</dbReference>
<dbReference type="GO" id="GO:0005634">
    <property type="term" value="C:nucleus"/>
    <property type="evidence" value="ECO:0007669"/>
    <property type="project" value="UniProtKB-SubCell"/>
</dbReference>
<sequence>MEGVETKRSSAAGAGDGETGTRKKGRVTLPRGRACVACRQVPLEKCSGDRPCATCKKAVIDCRYEEPTRRKPRHVLMEERVGETVSFRCDDLQLTALVELEALITSRGQHLPPSQLDPPTNPSAAANPSSPSTSINAPPPNVSSPGIPLLLPTVITDVQPHSILETHLIRLVLPYTSFLAIPLHPQRFLTLLDQSTNNPLRPHPALLYILFAQAVRILENDIPLPRYPTASAGIPGFNPGMSLLSPDVDKAWLLSQVRGNSLAYMERARVELDNGIRRVDRPFDLVRAAVGITRYLYALGRFIEGWNVPVARLVISCGLHRLTGNITLPDYPSATGEYPPTEYAPRPYGSTKFYLHHHAQTALRQPVPPLRMRPLIVPPPRDEIDLAERVMTFWAAKAQDWSAGIGWGWSVGLEDEECTTEWPWGGGGVEMKPLAQINRRYGNRDLFDESSQLHSSPFADSPYVWSMKSMCLLNRANRLNDHPEASIPRLLQDGRMLPDHIPPLHEIHRAQAALERFRARLPLDLQLPPPRPRTGSSSSGDDGAYYALADPWYILLHANLLTAEMLTWREMANYDGSTYHRAIASARGLVKLVQYMQPETWVHVDMLVAINISLVARLLHKESDRLQSIGQFDASRMAAEEAELLRETLAGDFARWMPMAELHGMVVARVSQGLAEKEGEYERV</sequence>
<dbReference type="InterPro" id="IPR001138">
    <property type="entry name" value="Zn2Cys6_DnaBD"/>
</dbReference>
<evidence type="ECO:0000313" key="8">
    <source>
        <dbReference type="EMBL" id="KAI9635270.1"/>
    </source>
</evidence>
<evidence type="ECO:0000256" key="4">
    <source>
        <dbReference type="ARBA" id="ARBA00023163"/>
    </source>
</evidence>
<organism evidence="8 9">
    <name type="scientific">Dioszegia hungarica</name>
    <dbReference type="NCBI Taxonomy" id="4972"/>
    <lineage>
        <taxon>Eukaryota</taxon>
        <taxon>Fungi</taxon>
        <taxon>Dikarya</taxon>
        <taxon>Basidiomycota</taxon>
        <taxon>Agaricomycotina</taxon>
        <taxon>Tremellomycetes</taxon>
        <taxon>Tremellales</taxon>
        <taxon>Bulleribasidiaceae</taxon>
        <taxon>Dioszegia</taxon>
    </lineage>
</organism>
<comment type="caution">
    <text evidence="8">The sequence shown here is derived from an EMBL/GenBank/DDBJ whole genome shotgun (WGS) entry which is preliminary data.</text>
</comment>
<keyword evidence="4" id="KW-0804">Transcription</keyword>
<keyword evidence="5" id="KW-0539">Nucleus</keyword>
<dbReference type="InterPro" id="IPR050815">
    <property type="entry name" value="TF_fung"/>
</dbReference>
<accession>A0AA38H7U3</accession>
<proteinExistence type="predicted"/>
<dbReference type="GO" id="GO:0008270">
    <property type="term" value="F:zinc ion binding"/>
    <property type="evidence" value="ECO:0007669"/>
    <property type="project" value="InterPro"/>
</dbReference>
<feature type="region of interest" description="Disordered" evidence="6">
    <location>
        <begin position="1"/>
        <end position="25"/>
    </location>
</feature>
<evidence type="ECO:0000256" key="5">
    <source>
        <dbReference type="ARBA" id="ARBA00023242"/>
    </source>
</evidence>
<evidence type="ECO:0000313" key="9">
    <source>
        <dbReference type="Proteomes" id="UP001164286"/>
    </source>
</evidence>
<evidence type="ECO:0000256" key="2">
    <source>
        <dbReference type="ARBA" id="ARBA00022723"/>
    </source>
</evidence>
<comment type="subcellular location">
    <subcellularLocation>
        <location evidence="1">Nucleus</location>
    </subcellularLocation>
</comment>
<dbReference type="PANTHER" id="PTHR47338">
    <property type="entry name" value="ZN(II)2CYS6 TRANSCRIPTION FACTOR (EUROFUNG)-RELATED"/>
    <property type="match status" value="1"/>
</dbReference>
<dbReference type="GeneID" id="77726567"/>
<dbReference type="RefSeq" id="XP_052945047.1">
    <property type="nucleotide sequence ID" value="XM_053087366.1"/>
</dbReference>
<gene>
    <name evidence="8" type="ORF">MKK02DRAFT_27543</name>
</gene>
<feature type="compositionally biased region" description="Low complexity" evidence="6">
    <location>
        <begin position="122"/>
        <end position="136"/>
    </location>
</feature>
<dbReference type="Proteomes" id="UP001164286">
    <property type="component" value="Unassembled WGS sequence"/>
</dbReference>
<feature type="region of interest" description="Disordered" evidence="6">
    <location>
        <begin position="109"/>
        <end position="141"/>
    </location>
</feature>
<name>A0AA38H7U3_9TREE</name>
<dbReference type="GO" id="GO:0000981">
    <property type="term" value="F:DNA-binding transcription factor activity, RNA polymerase II-specific"/>
    <property type="evidence" value="ECO:0007669"/>
    <property type="project" value="InterPro"/>
</dbReference>
<evidence type="ECO:0000256" key="1">
    <source>
        <dbReference type="ARBA" id="ARBA00004123"/>
    </source>
</evidence>
<dbReference type="InterPro" id="IPR036864">
    <property type="entry name" value="Zn2-C6_fun-type_DNA-bd_sf"/>
</dbReference>
<evidence type="ECO:0000256" key="6">
    <source>
        <dbReference type="SAM" id="MobiDB-lite"/>
    </source>
</evidence>
<keyword evidence="2" id="KW-0479">Metal-binding</keyword>
<dbReference type="EMBL" id="JAKWFO010000005">
    <property type="protein sequence ID" value="KAI9635270.1"/>
    <property type="molecule type" value="Genomic_DNA"/>
</dbReference>
<evidence type="ECO:0000259" key="7">
    <source>
        <dbReference type="SMART" id="SM00066"/>
    </source>
</evidence>
<protein>
    <recommendedName>
        <fullName evidence="7">Zn(2)-C6 fungal-type domain-containing protein</fullName>
    </recommendedName>
</protein>
<dbReference type="PANTHER" id="PTHR47338:SF29">
    <property type="entry name" value="ZN(2)-C6 FUNGAL-TYPE DOMAIN-CONTAINING PROTEIN"/>
    <property type="match status" value="1"/>
</dbReference>
<keyword evidence="9" id="KW-1185">Reference proteome</keyword>
<evidence type="ECO:0000256" key="3">
    <source>
        <dbReference type="ARBA" id="ARBA00023015"/>
    </source>
</evidence>
<dbReference type="CDD" id="cd00067">
    <property type="entry name" value="GAL4"/>
    <property type="match status" value="1"/>
</dbReference>
<keyword evidence="3" id="KW-0805">Transcription regulation</keyword>